<evidence type="ECO:0000256" key="3">
    <source>
        <dbReference type="ARBA" id="ARBA00022729"/>
    </source>
</evidence>
<feature type="compositionally biased region" description="Acidic residues" evidence="5">
    <location>
        <begin position="151"/>
        <end position="162"/>
    </location>
</feature>
<dbReference type="Pfam" id="PF18884">
    <property type="entry name" value="TSP3_bac"/>
    <property type="match status" value="2"/>
</dbReference>
<gene>
    <name evidence="7" type="ORF">A3F94_03050</name>
</gene>
<organism evidence="7 8">
    <name type="scientific">Candidatus Spechtbacteria bacterium RIFCSPLOWO2_12_FULL_38_22</name>
    <dbReference type="NCBI Taxonomy" id="1802165"/>
    <lineage>
        <taxon>Bacteria</taxon>
        <taxon>Candidatus Spechtiibacteriota</taxon>
    </lineage>
</organism>
<dbReference type="EMBL" id="MHOK01000012">
    <property type="protein sequence ID" value="OGZ61958.1"/>
    <property type="molecule type" value="Genomic_DNA"/>
</dbReference>
<proteinExistence type="predicted"/>
<keyword evidence="6" id="KW-0812">Transmembrane</keyword>
<dbReference type="InterPro" id="IPR028974">
    <property type="entry name" value="TSP_type-3_rpt"/>
</dbReference>
<dbReference type="SUPFAM" id="SSF103647">
    <property type="entry name" value="TSP type-3 repeat"/>
    <property type="match status" value="1"/>
</dbReference>
<feature type="compositionally biased region" description="Basic and acidic residues" evidence="5">
    <location>
        <begin position="163"/>
        <end position="183"/>
    </location>
</feature>
<dbReference type="Proteomes" id="UP000176770">
    <property type="component" value="Unassembled WGS sequence"/>
</dbReference>
<protein>
    <submittedName>
        <fullName evidence="7">Uncharacterized protein</fullName>
    </submittedName>
</protein>
<evidence type="ECO:0000256" key="5">
    <source>
        <dbReference type="SAM" id="MobiDB-lite"/>
    </source>
</evidence>
<keyword evidence="6" id="KW-1133">Transmembrane helix</keyword>
<name>A0A1G2HJ77_9BACT</name>
<feature type="compositionally biased region" description="Basic and acidic residues" evidence="5">
    <location>
        <begin position="139"/>
        <end position="150"/>
    </location>
</feature>
<evidence type="ECO:0000256" key="4">
    <source>
        <dbReference type="ARBA" id="ARBA00022837"/>
    </source>
</evidence>
<evidence type="ECO:0000256" key="6">
    <source>
        <dbReference type="SAM" id="Phobius"/>
    </source>
</evidence>
<accession>A0A1G2HJ77</accession>
<evidence type="ECO:0000256" key="2">
    <source>
        <dbReference type="ARBA" id="ARBA00022525"/>
    </source>
</evidence>
<evidence type="ECO:0000313" key="8">
    <source>
        <dbReference type="Proteomes" id="UP000176770"/>
    </source>
</evidence>
<keyword evidence="2" id="KW-0964">Secreted</keyword>
<reference evidence="7 8" key="1">
    <citation type="journal article" date="2016" name="Nat. Commun.">
        <title>Thousands of microbial genomes shed light on interconnected biogeochemical processes in an aquifer system.</title>
        <authorList>
            <person name="Anantharaman K."/>
            <person name="Brown C.T."/>
            <person name="Hug L.A."/>
            <person name="Sharon I."/>
            <person name="Castelle C.J."/>
            <person name="Probst A.J."/>
            <person name="Thomas B.C."/>
            <person name="Singh A."/>
            <person name="Wilkins M.J."/>
            <person name="Karaoz U."/>
            <person name="Brodie E.L."/>
            <person name="Williams K.H."/>
            <person name="Hubbard S.S."/>
            <person name="Banfield J.F."/>
        </authorList>
    </citation>
    <scope>NUCLEOTIDE SEQUENCE [LARGE SCALE GENOMIC DNA]</scope>
</reference>
<sequence>MEIMRGFIEKLYFVFISVLLLVPALGYAQVSGGFLSDNIWYSKDPFFAGDSIRIYSGIFNSSDLDISGRVEFADNGELVSASDFNVEAGGNLTRVWADWQAKAGEHKISASIVQVQITTPGREGEKIDLTNTQTQADIRQIDLDTDKDSAGDEQDDDDDADGVPDKIETQIGTDPKDPEPKELFNDILKSQPEGDFDSDGIDNQDEVSAGTNPYQATNVEEYIEARQKPKDEDKEDLFEKTIKLFPQSIEKPAINADNAIERQFAQYIEALESKKQEIKGYVARSERGINLPQDEEVPFKNNRFLQNIYVYFLTAISYALKIRLLMYIAIIFLVYKLIKLYINKRKS</sequence>
<comment type="caution">
    <text evidence="7">The sequence shown here is derived from an EMBL/GenBank/DDBJ whole genome shotgun (WGS) entry which is preliminary data.</text>
</comment>
<evidence type="ECO:0000256" key="1">
    <source>
        <dbReference type="ARBA" id="ARBA00004613"/>
    </source>
</evidence>
<dbReference type="STRING" id="1802165.A3F94_03050"/>
<dbReference type="InterPro" id="IPR059100">
    <property type="entry name" value="TSP3_bac"/>
</dbReference>
<dbReference type="GO" id="GO:0005509">
    <property type="term" value="F:calcium ion binding"/>
    <property type="evidence" value="ECO:0007669"/>
    <property type="project" value="InterPro"/>
</dbReference>
<keyword evidence="6" id="KW-0472">Membrane</keyword>
<keyword evidence="3" id="KW-0732">Signal</keyword>
<feature type="region of interest" description="Disordered" evidence="5">
    <location>
        <begin position="124"/>
        <end position="183"/>
    </location>
</feature>
<evidence type="ECO:0000313" key="7">
    <source>
        <dbReference type="EMBL" id="OGZ61958.1"/>
    </source>
</evidence>
<feature type="transmembrane region" description="Helical" evidence="6">
    <location>
        <begin position="308"/>
        <end position="335"/>
    </location>
</feature>
<comment type="subcellular location">
    <subcellularLocation>
        <location evidence="1">Secreted</location>
    </subcellularLocation>
</comment>
<keyword evidence="4" id="KW-0106">Calcium</keyword>
<dbReference type="AlphaFoldDB" id="A0A1G2HJ77"/>